<organism evidence="1 2">
    <name type="scientific">Zophobas morio</name>
    <dbReference type="NCBI Taxonomy" id="2755281"/>
    <lineage>
        <taxon>Eukaryota</taxon>
        <taxon>Metazoa</taxon>
        <taxon>Ecdysozoa</taxon>
        <taxon>Arthropoda</taxon>
        <taxon>Hexapoda</taxon>
        <taxon>Insecta</taxon>
        <taxon>Pterygota</taxon>
        <taxon>Neoptera</taxon>
        <taxon>Endopterygota</taxon>
        <taxon>Coleoptera</taxon>
        <taxon>Polyphaga</taxon>
        <taxon>Cucujiformia</taxon>
        <taxon>Tenebrionidae</taxon>
        <taxon>Zophobas</taxon>
    </lineage>
</organism>
<protein>
    <submittedName>
        <fullName evidence="1">Uncharacterized protein</fullName>
    </submittedName>
</protein>
<accession>A0AA38M8F8</accession>
<comment type="caution">
    <text evidence="1">The sequence shown here is derived from an EMBL/GenBank/DDBJ whole genome shotgun (WGS) entry which is preliminary data.</text>
</comment>
<evidence type="ECO:0000313" key="2">
    <source>
        <dbReference type="Proteomes" id="UP001168821"/>
    </source>
</evidence>
<gene>
    <name evidence="1" type="ORF">Zmor_019172</name>
</gene>
<evidence type="ECO:0000313" key="1">
    <source>
        <dbReference type="EMBL" id="KAJ3647286.1"/>
    </source>
</evidence>
<dbReference type="EMBL" id="JALNTZ010000006">
    <property type="protein sequence ID" value="KAJ3647286.1"/>
    <property type="molecule type" value="Genomic_DNA"/>
</dbReference>
<dbReference type="Proteomes" id="UP001168821">
    <property type="component" value="Unassembled WGS sequence"/>
</dbReference>
<proteinExistence type="predicted"/>
<keyword evidence="2" id="KW-1185">Reference proteome</keyword>
<name>A0AA38M8F8_9CUCU</name>
<sequence>MEPKVTWILAEISIAPPATSSGRVSPPPVPHDSVHCWVHVAFHVSTALSRLDPRFCSKLIKIDILEHNGTSPALVNVCKLKFYGRRWRKKQPNCLDPSITADGEDQHLHSPPRSLIFCWRRLRNSPDGQKWNGLDGLGRRRWKVESETDLEDGIPG</sequence>
<reference evidence="1" key="1">
    <citation type="journal article" date="2023" name="G3 (Bethesda)">
        <title>Whole genome assemblies of Zophobas morio and Tenebrio molitor.</title>
        <authorList>
            <person name="Kaur S."/>
            <person name="Stinson S.A."/>
            <person name="diCenzo G.C."/>
        </authorList>
    </citation>
    <scope>NUCLEOTIDE SEQUENCE</scope>
    <source>
        <strain evidence="1">QUZm001</strain>
    </source>
</reference>
<dbReference type="AlphaFoldDB" id="A0AA38M8F8"/>